<organism evidence="2 3">
    <name type="scientific">Streptomyces gobitricini</name>
    <dbReference type="NCBI Taxonomy" id="68211"/>
    <lineage>
        <taxon>Bacteria</taxon>
        <taxon>Bacillati</taxon>
        <taxon>Actinomycetota</taxon>
        <taxon>Actinomycetes</taxon>
        <taxon>Kitasatosporales</taxon>
        <taxon>Streptomycetaceae</taxon>
        <taxon>Streptomyces</taxon>
    </lineage>
</organism>
<dbReference type="InterPro" id="IPR021961">
    <property type="entry name" value="McrB_DNA-bd"/>
</dbReference>
<evidence type="ECO:0000313" key="3">
    <source>
        <dbReference type="Proteomes" id="UP001499942"/>
    </source>
</evidence>
<keyword evidence="3" id="KW-1185">Reference proteome</keyword>
<sequence length="349" mass="39616">MATSELPGHALLWAVEDRTDLPWPTGCFAIGYGGQGKASLTPWIGVFDRTINGNPHDGLYVAYIFDYPRTTVTLTLQQGVTKLSKTYGKGGKLHRYLTAQAKTLRGALRPELAEQWRDSMDLLVGPQHWRPRSYEKSNVAARRYRVEDLPTDEALASDLEEAVQLLRDAAAVDRFWLQAPKGDDPVFEYPDREHGEDPMSGFRAKSSESYYVDVQGGRQERTKEHEALLLRFAQHAVACGYIPITEGMHPRDVVLRHPRSPHREWLVEGKTVQPGKEYRAVREAVGQLYEYRYFYYEKKERQAPHLVALFTHDIGDYADYLATLGIVAMWEHPGGWGGSQQAIDLRLAD</sequence>
<dbReference type="Proteomes" id="UP001499942">
    <property type="component" value="Unassembled WGS sequence"/>
</dbReference>
<proteinExistence type="predicted"/>
<protein>
    <recommendedName>
        <fullName evidence="1">Type IV methyl-directed restriction enzyme EcoKMcrB subunit DNA-binding domain-containing protein</fullName>
    </recommendedName>
</protein>
<dbReference type="EMBL" id="BAAASR010000002">
    <property type="protein sequence ID" value="GAA2479198.1"/>
    <property type="molecule type" value="Genomic_DNA"/>
</dbReference>
<name>A0ABP5YDH4_9ACTN</name>
<evidence type="ECO:0000313" key="2">
    <source>
        <dbReference type="EMBL" id="GAA2479198.1"/>
    </source>
</evidence>
<dbReference type="Gene3D" id="3.30.920.90">
    <property type="match status" value="1"/>
</dbReference>
<gene>
    <name evidence="2" type="ORF">GCM10010393_07000</name>
</gene>
<accession>A0ABP5YDH4</accession>
<dbReference type="Pfam" id="PF12102">
    <property type="entry name" value="MrcB_N"/>
    <property type="match status" value="1"/>
</dbReference>
<reference evidence="3" key="1">
    <citation type="journal article" date="2019" name="Int. J. Syst. Evol. Microbiol.">
        <title>The Global Catalogue of Microorganisms (GCM) 10K type strain sequencing project: providing services to taxonomists for standard genome sequencing and annotation.</title>
        <authorList>
            <consortium name="The Broad Institute Genomics Platform"/>
            <consortium name="The Broad Institute Genome Sequencing Center for Infectious Disease"/>
            <person name="Wu L."/>
            <person name="Ma J."/>
        </authorList>
    </citation>
    <scope>NUCLEOTIDE SEQUENCE [LARGE SCALE GENOMIC DNA]</scope>
    <source>
        <strain evidence="3">JCM 5062</strain>
    </source>
</reference>
<evidence type="ECO:0000259" key="1">
    <source>
        <dbReference type="Pfam" id="PF12102"/>
    </source>
</evidence>
<feature type="domain" description="Type IV methyl-directed restriction enzyme EcoKMcrB subunit DNA-binding" evidence="1">
    <location>
        <begin position="33"/>
        <end position="167"/>
    </location>
</feature>
<comment type="caution">
    <text evidence="2">The sequence shown here is derived from an EMBL/GenBank/DDBJ whole genome shotgun (WGS) entry which is preliminary data.</text>
</comment>